<accession>A0A2H4PIL7</accession>
<gene>
    <name evidence="1" type="ORF">SEA_WRIGHTON_84</name>
</gene>
<evidence type="ECO:0000313" key="2">
    <source>
        <dbReference type="Proteomes" id="UP000241007"/>
    </source>
</evidence>
<dbReference type="Proteomes" id="UP000241007">
    <property type="component" value="Segment"/>
</dbReference>
<reference evidence="1 2" key="1">
    <citation type="submission" date="2017-11" db="EMBL/GenBank/DDBJ databases">
        <authorList>
            <person name="Keri A.G."/>
            <person name="Ahn S.H."/>
            <person name="Alvarado I.A."/>
            <person name="Hartigan K.A."/>
            <person name="Shaffer C.D."/>
            <person name="Weston-Hafer K.A."/>
            <person name="Russell D.A."/>
            <person name="Pope W.H."/>
            <person name="Jacobs-Sera D."/>
            <person name="Hendrix R.W."/>
            <person name="Hatfull G.F."/>
        </authorList>
    </citation>
    <scope>NUCLEOTIDE SEQUENCE [LARGE SCALE GENOMIC DNA]</scope>
</reference>
<dbReference type="EMBL" id="MG515223">
    <property type="protein sequence ID" value="ATW62517.1"/>
    <property type="molecule type" value="Genomic_DNA"/>
</dbReference>
<proteinExistence type="predicted"/>
<name>A0A2H4PIL7_9CAUD</name>
<organism evidence="1 2">
    <name type="scientific">Streptomyces phage WRightOn</name>
    <dbReference type="NCBI Taxonomy" id="2053723"/>
    <lineage>
        <taxon>Viruses</taxon>
        <taxon>Duplodnaviria</taxon>
        <taxon>Heunggongvirae</taxon>
        <taxon>Uroviricota</taxon>
        <taxon>Caudoviricetes</taxon>
        <taxon>Beephvirinae</taxon>
        <taxon>Manuelvirus</taxon>
        <taxon>Manuelvirus wrighton</taxon>
    </lineage>
</organism>
<evidence type="ECO:0000313" key="1">
    <source>
        <dbReference type="EMBL" id="ATW62517.1"/>
    </source>
</evidence>
<sequence length="155" mass="17469">MATTKFDTINGTVSTGDILVYTAYNGKLRGIKVLKTVFVDAVSEYRHIVQYGDIKDEKFVGDKLSTGEADVVMYTIKDIRGGFTHTWEPGLQINAGDILKDQDGIHYLVESETQIWRLSTGTHASRTYWERDYGKKFTQVRSANGSTFSEAISWK</sequence>
<protein>
    <submittedName>
        <fullName evidence="1">Uncharacterized protein</fullName>
    </submittedName>
</protein>
<keyword evidence="2" id="KW-1185">Reference proteome</keyword>